<evidence type="ECO:0000313" key="4">
    <source>
        <dbReference type="Proteomes" id="UP000195766"/>
    </source>
</evidence>
<dbReference type="AlphaFoldDB" id="A0A1R4G4H6"/>
<keyword evidence="2" id="KW-0732">Signal</keyword>
<feature type="compositionally biased region" description="Basic and acidic residues" evidence="1">
    <location>
        <begin position="337"/>
        <end position="365"/>
    </location>
</feature>
<name>A0A1R4G4H6_BREDI</name>
<feature type="signal peptide" evidence="2">
    <location>
        <begin position="1"/>
        <end position="24"/>
    </location>
</feature>
<gene>
    <name evidence="3" type="ORF">FM111_09385</name>
</gene>
<evidence type="ECO:0000256" key="1">
    <source>
        <dbReference type="SAM" id="MobiDB-lite"/>
    </source>
</evidence>
<sequence>MNRFALALTATSALIAASATPADAQIFGRRNNAEAAQVINETPRCTQNLGTVAIAETQGVLFDQMGLGAPTELLRTVIRESGCFTLIERGRGMDLVERERSLGGAARVRTADFVLVAELANPIEPTDNDRGSGLLGSLAAVGGRALLTAGIAAATGGDMGGGLGGGGLGGFGGLGGLSGLGGLGAEAGLNPLQMQALNAAANMAGNVLGGQGGQPAQGPAPALNANTVERIRDLKKDIGRGKEDAQVVFSLASVPLAETVGNTRAVANKDDLRGLRIRDNHFGGRVGAGYESQDEGKVIALAMVRGYADLVTSLGGTGSQLPDVTRANREAIAAETAGREADARRQAADERRELERAEREREAERRRIRDEIRREEDDRRRYAERPSMSSRSLALPTILRTAPDGDTIRPLAARDVVFPTGKARGDWVEVLDADDNIGWVQNERLAPTY</sequence>
<dbReference type="EMBL" id="FUIE01000049">
    <property type="protein sequence ID" value="SJM63160.1"/>
    <property type="molecule type" value="Genomic_DNA"/>
</dbReference>
<evidence type="ECO:0000313" key="3">
    <source>
        <dbReference type="EMBL" id="SJM63160.1"/>
    </source>
</evidence>
<dbReference type="RefSeq" id="WP_087140715.1">
    <property type="nucleotide sequence ID" value="NZ_FUIE01000049.1"/>
</dbReference>
<proteinExistence type="predicted"/>
<dbReference type="OrthoDB" id="7201328at2"/>
<accession>A0A1R4G4H6</accession>
<feature type="chain" id="PRO_5012797273" description="SH3b domain-containing protein" evidence="2">
    <location>
        <begin position="25"/>
        <end position="449"/>
    </location>
</feature>
<feature type="region of interest" description="Disordered" evidence="1">
    <location>
        <begin position="333"/>
        <end position="365"/>
    </location>
</feature>
<evidence type="ECO:0008006" key="5">
    <source>
        <dbReference type="Google" id="ProtNLM"/>
    </source>
</evidence>
<reference evidence="3 4" key="1">
    <citation type="submission" date="2017-02" db="EMBL/GenBank/DDBJ databases">
        <authorList>
            <person name="Peterson S.W."/>
        </authorList>
    </citation>
    <scope>NUCLEOTIDE SEQUENCE [LARGE SCALE GENOMIC DNA]</scope>
    <source>
        <strain evidence="3 4">3F5N</strain>
    </source>
</reference>
<organism evidence="3 4">
    <name type="scientific">Brevundimonas diminuta 3F5N</name>
    <dbReference type="NCBI Taxonomy" id="1255603"/>
    <lineage>
        <taxon>Bacteria</taxon>
        <taxon>Pseudomonadati</taxon>
        <taxon>Pseudomonadota</taxon>
        <taxon>Alphaproteobacteria</taxon>
        <taxon>Caulobacterales</taxon>
        <taxon>Caulobacteraceae</taxon>
        <taxon>Brevundimonas</taxon>
    </lineage>
</organism>
<protein>
    <recommendedName>
        <fullName evidence="5">SH3b domain-containing protein</fullName>
    </recommendedName>
</protein>
<evidence type="ECO:0000256" key="2">
    <source>
        <dbReference type="SAM" id="SignalP"/>
    </source>
</evidence>
<dbReference type="Proteomes" id="UP000195766">
    <property type="component" value="Unassembled WGS sequence"/>
</dbReference>